<dbReference type="AlphaFoldDB" id="A0A6C8GET2"/>
<evidence type="ECO:0000313" key="1">
    <source>
        <dbReference type="EMBL" id="EHB43959.1"/>
    </source>
</evidence>
<gene>
    <name evidence="1" type="ORF">SEENIN0B_00255</name>
</gene>
<protein>
    <submittedName>
        <fullName evidence="1">Uncharacterized protein</fullName>
    </submittedName>
</protein>
<comment type="caution">
    <text evidence="1">The sequence shown here is derived from an EMBL/GenBank/DDBJ whole genome shotgun (WGS) entry which is preliminary data.</text>
</comment>
<reference evidence="1 2" key="1">
    <citation type="submission" date="2011-09" db="EMBL/GenBank/DDBJ databases">
        <authorList>
            <person name="McClelland M."/>
            <person name="Clifton S."/>
            <person name="Porwollik S."/>
            <person name="Cheng P."/>
            <person name="Wollam A."/>
            <person name="Wang C."/>
            <person name="Pepin K."/>
            <person name="Bhonagiri V."/>
            <person name="Fulton R."/>
            <person name="Fulton L.F."/>
            <person name="Delehaunty K."/>
            <person name="Fronick C."/>
            <person name="O'Laughlin M."/>
            <person name="Godfrey J."/>
            <person name="Waligorski J."/>
            <person name="Appelbaum E."/>
            <person name="Farmer C."/>
            <person name="Strong C."/>
            <person name="Tomlinson C."/>
            <person name="Hou S."/>
            <person name="Minx P."/>
            <person name="Warren W."/>
            <person name="Wilson R.K."/>
        </authorList>
    </citation>
    <scope>NUCLEOTIDE SEQUENCE [LARGE SCALE GENOMIC DNA]</scope>
    <source>
        <strain evidence="2">SARB 27</strain>
    </source>
</reference>
<accession>A0A6C8GET2</accession>
<dbReference type="EMBL" id="AFYI01000001">
    <property type="protein sequence ID" value="EHB43959.1"/>
    <property type="molecule type" value="Genomic_DNA"/>
</dbReference>
<proteinExistence type="predicted"/>
<evidence type="ECO:0000313" key="2">
    <source>
        <dbReference type="Proteomes" id="UP000004564"/>
    </source>
</evidence>
<name>A0A6C8GET2_SALIN</name>
<dbReference type="Proteomes" id="UP000004564">
    <property type="component" value="Chromosome"/>
</dbReference>
<organism evidence="1 2">
    <name type="scientific">Salmonella enterica subsp. enterica serovar Infantis str. SARB27</name>
    <dbReference type="NCBI Taxonomy" id="596155"/>
    <lineage>
        <taxon>Bacteria</taxon>
        <taxon>Pseudomonadati</taxon>
        <taxon>Pseudomonadota</taxon>
        <taxon>Gammaproteobacteria</taxon>
        <taxon>Enterobacterales</taxon>
        <taxon>Enterobacteriaceae</taxon>
        <taxon>Salmonella</taxon>
    </lineage>
</organism>
<sequence>MKNEKHPQMAERLQAANGIGLVVRRYQMQFAAGAFDQTGLARNGEFFFIGGANNADLFKLKAAHFAEIFRADPIQTA</sequence>